<evidence type="ECO:0000313" key="2">
    <source>
        <dbReference type="EMBL" id="KAF7815353.1"/>
    </source>
</evidence>
<proteinExistence type="predicted"/>
<reference evidence="2" key="1">
    <citation type="submission" date="2020-09" db="EMBL/GenBank/DDBJ databases">
        <title>Genome-Enabled Discovery of Anthraquinone Biosynthesis in Senna tora.</title>
        <authorList>
            <person name="Kang S.-H."/>
            <person name="Pandey R.P."/>
            <person name="Lee C.-M."/>
            <person name="Sim J.-S."/>
            <person name="Jeong J.-T."/>
            <person name="Choi B.-S."/>
            <person name="Jung M."/>
            <person name="Ginzburg D."/>
            <person name="Zhao K."/>
            <person name="Won S.Y."/>
            <person name="Oh T.-J."/>
            <person name="Yu Y."/>
            <person name="Kim N.-H."/>
            <person name="Lee O.R."/>
            <person name="Lee T.-H."/>
            <person name="Bashyal P."/>
            <person name="Kim T.-S."/>
            <person name="Lee W.-H."/>
            <person name="Kawkins C."/>
            <person name="Kim C.-K."/>
            <person name="Kim J.S."/>
            <person name="Ahn B.O."/>
            <person name="Rhee S.Y."/>
            <person name="Sohng J.K."/>
        </authorList>
    </citation>
    <scope>NUCLEOTIDE SEQUENCE</scope>
    <source>
        <tissue evidence="2">Leaf</tissue>
    </source>
</reference>
<evidence type="ECO:0000313" key="3">
    <source>
        <dbReference type="Proteomes" id="UP000634136"/>
    </source>
</evidence>
<feature type="compositionally biased region" description="Polar residues" evidence="1">
    <location>
        <begin position="1"/>
        <end position="22"/>
    </location>
</feature>
<sequence>MNTPQNRGNAQNLFKQGQTSPKALNKRQKRLTRGKSPRQEAKSPRLKGKRHILNP</sequence>
<dbReference type="EMBL" id="JAAIUW010000009">
    <property type="protein sequence ID" value="KAF7815353.1"/>
    <property type="molecule type" value="Genomic_DNA"/>
</dbReference>
<evidence type="ECO:0000256" key="1">
    <source>
        <dbReference type="SAM" id="MobiDB-lite"/>
    </source>
</evidence>
<keyword evidence="3" id="KW-1185">Reference proteome</keyword>
<protein>
    <submittedName>
        <fullName evidence="2">Uncharacterized protein</fullName>
    </submittedName>
</protein>
<comment type="caution">
    <text evidence="2">The sequence shown here is derived from an EMBL/GenBank/DDBJ whole genome shotgun (WGS) entry which is preliminary data.</text>
</comment>
<name>A0A834T567_9FABA</name>
<accession>A0A834T567</accession>
<feature type="region of interest" description="Disordered" evidence="1">
    <location>
        <begin position="1"/>
        <end position="55"/>
    </location>
</feature>
<feature type="compositionally biased region" description="Basic residues" evidence="1">
    <location>
        <begin position="24"/>
        <end position="36"/>
    </location>
</feature>
<dbReference type="Proteomes" id="UP000634136">
    <property type="component" value="Unassembled WGS sequence"/>
</dbReference>
<gene>
    <name evidence="2" type="ORF">G2W53_029322</name>
</gene>
<feature type="compositionally biased region" description="Basic residues" evidence="1">
    <location>
        <begin position="44"/>
        <end position="55"/>
    </location>
</feature>
<dbReference type="AlphaFoldDB" id="A0A834T567"/>
<organism evidence="2 3">
    <name type="scientific">Senna tora</name>
    <dbReference type="NCBI Taxonomy" id="362788"/>
    <lineage>
        <taxon>Eukaryota</taxon>
        <taxon>Viridiplantae</taxon>
        <taxon>Streptophyta</taxon>
        <taxon>Embryophyta</taxon>
        <taxon>Tracheophyta</taxon>
        <taxon>Spermatophyta</taxon>
        <taxon>Magnoliopsida</taxon>
        <taxon>eudicotyledons</taxon>
        <taxon>Gunneridae</taxon>
        <taxon>Pentapetalae</taxon>
        <taxon>rosids</taxon>
        <taxon>fabids</taxon>
        <taxon>Fabales</taxon>
        <taxon>Fabaceae</taxon>
        <taxon>Caesalpinioideae</taxon>
        <taxon>Cassia clade</taxon>
        <taxon>Senna</taxon>
    </lineage>
</organism>